<dbReference type="Proteomes" id="UP000653644">
    <property type="component" value="Unassembled WGS sequence"/>
</dbReference>
<sequence length="78" mass="8014">MVLPRHDGHAQAGQFVHGRSGPAGISLGVPDHQLQWPSDDPAGVVDIAHGQFQSGEQGPAGLGPARPGQRGEYADPDG</sequence>
<accession>A0ABQ3DB91</accession>
<gene>
    <name evidence="2" type="ORF">GCM10010345_81270</name>
</gene>
<feature type="region of interest" description="Disordered" evidence="1">
    <location>
        <begin position="1"/>
        <end position="78"/>
    </location>
</feature>
<keyword evidence="3" id="KW-1185">Reference proteome</keyword>
<comment type="caution">
    <text evidence="2">The sequence shown here is derived from an EMBL/GenBank/DDBJ whole genome shotgun (WGS) entry which is preliminary data.</text>
</comment>
<name>A0ABQ3DB91_9ACTN</name>
<dbReference type="EMBL" id="BMVN01000053">
    <property type="protein sequence ID" value="GHA65014.1"/>
    <property type="molecule type" value="Genomic_DNA"/>
</dbReference>
<evidence type="ECO:0000313" key="3">
    <source>
        <dbReference type="Proteomes" id="UP000653644"/>
    </source>
</evidence>
<organism evidence="2 3">
    <name type="scientific">Streptomyces canarius</name>
    <dbReference type="NCBI Taxonomy" id="285453"/>
    <lineage>
        <taxon>Bacteria</taxon>
        <taxon>Bacillati</taxon>
        <taxon>Actinomycetota</taxon>
        <taxon>Actinomycetes</taxon>
        <taxon>Kitasatosporales</taxon>
        <taxon>Streptomycetaceae</taxon>
        <taxon>Streptomyces</taxon>
    </lineage>
</organism>
<protein>
    <submittedName>
        <fullName evidence="2">Uncharacterized protein</fullName>
    </submittedName>
</protein>
<reference evidence="3" key="1">
    <citation type="journal article" date="2019" name="Int. J. Syst. Evol. Microbiol.">
        <title>The Global Catalogue of Microorganisms (GCM) 10K type strain sequencing project: providing services to taxonomists for standard genome sequencing and annotation.</title>
        <authorList>
            <consortium name="The Broad Institute Genomics Platform"/>
            <consortium name="The Broad Institute Genome Sequencing Center for Infectious Disease"/>
            <person name="Wu L."/>
            <person name="Ma J."/>
        </authorList>
    </citation>
    <scope>NUCLEOTIDE SEQUENCE [LARGE SCALE GENOMIC DNA]</scope>
    <source>
        <strain evidence="3">JCM 4733</strain>
    </source>
</reference>
<proteinExistence type="predicted"/>
<evidence type="ECO:0000313" key="2">
    <source>
        <dbReference type="EMBL" id="GHA65014.1"/>
    </source>
</evidence>
<evidence type="ECO:0000256" key="1">
    <source>
        <dbReference type="SAM" id="MobiDB-lite"/>
    </source>
</evidence>